<feature type="compositionally biased region" description="Low complexity" evidence="5">
    <location>
        <begin position="1695"/>
        <end position="1707"/>
    </location>
</feature>
<dbReference type="Pfam" id="PF25100">
    <property type="entry name" value="DUF7809"/>
    <property type="match status" value="1"/>
</dbReference>
<dbReference type="HOGENOM" id="CLU_238139_0_0_1"/>
<protein>
    <recommendedName>
        <fullName evidence="6">RING-type domain-containing protein</fullName>
    </recommendedName>
</protein>
<keyword evidence="2" id="KW-0862">Zinc</keyword>
<dbReference type="InterPro" id="IPR013083">
    <property type="entry name" value="Znf_RING/FYVE/PHD"/>
</dbReference>
<dbReference type="EMBL" id="DS268412">
    <property type="protein sequence ID" value="EFP05741.1"/>
    <property type="molecule type" value="Genomic_DNA"/>
</dbReference>
<dbReference type="GO" id="GO:0045087">
    <property type="term" value="P:innate immune response"/>
    <property type="evidence" value="ECO:0007669"/>
    <property type="project" value="TreeGrafter"/>
</dbReference>
<evidence type="ECO:0000256" key="1">
    <source>
        <dbReference type="ARBA" id="ARBA00022771"/>
    </source>
</evidence>
<dbReference type="STRING" id="31234.E3LNZ9"/>
<feature type="region of interest" description="Disordered" evidence="5">
    <location>
        <begin position="1424"/>
        <end position="1454"/>
    </location>
</feature>
<evidence type="ECO:0000256" key="4">
    <source>
        <dbReference type="SAM" id="Coils"/>
    </source>
</evidence>
<name>E3LNZ9_CAERE</name>
<reference evidence="7" key="1">
    <citation type="submission" date="2007-07" db="EMBL/GenBank/DDBJ databases">
        <title>PCAP assembly of the Caenorhabditis remanei genome.</title>
        <authorList>
            <consortium name="The Caenorhabditis remanei Sequencing Consortium"/>
            <person name="Wilson R.K."/>
        </authorList>
    </citation>
    <scope>NUCLEOTIDE SEQUENCE [LARGE SCALE GENOMIC DNA]</scope>
    <source>
        <strain evidence="7">PB4641</strain>
    </source>
</reference>
<evidence type="ECO:0000256" key="3">
    <source>
        <dbReference type="PROSITE-ProRule" id="PRU00175"/>
    </source>
</evidence>
<organism evidence="8">
    <name type="scientific">Caenorhabditis remanei</name>
    <name type="common">Caenorhabditis vulgaris</name>
    <dbReference type="NCBI Taxonomy" id="31234"/>
    <lineage>
        <taxon>Eukaryota</taxon>
        <taxon>Metazoa</taxon>
        <taxon>Ecdysozoa</taxon>
        <taxon>Nematoda</taxon>
        <taxon>Chromadorea</taxon>
        <taxon>Rhabditida</taxon>
        <taxon>Rhabditina</taxon>
        <taxon>Rhabditomorpha</taxon>
        <taxon>Rhabditoidea</taxon>
        <taxon>Rhabditidae</taxon>
        <taxon>Peloderinae</taxon>
        <taxon>Caenorhabditis</taxon>
    </lineage>
</organism>
<dbReference type="OrthoDB" id="4348522at2759"/>
<dbReference type="InterPro" id="IPR056711">
    <property type="entry name" value="DUF7809"/>
</dbReference>
<dbReference type="SUPFAM" id="SSF57850">
    <property type="entry name" value="RING/U-box"/>
    <property type="match status" value="1"/>
</dbReference>
<dbReference type="PROSITE" id="PS50089">
    <property type="entry name" value="ZF_RING_2"/>
    <property type="match status" value="1"/>
</dbReference>
<feature type="compositionally biased region" description="Basic residues" evidence="5">
    <location>
        <begin position="1426"/>
        <end position="1437"/>
    </location>
</feature>
<keyword evidence="8" id="KW-1185">Reference proteome</keyword>
<feature type="domain" description="RING-type" evidence="6">
    <location>
        <begin position="1745"/>
        <end position="1786"/>
    </location>
</feature>
<sequence length="1799" mass="212162">MIDFPNVFRSEYPPVSDNFLMVIAKSYILSNFWSDHYIEVQQALMHSNDERVVKRLQELFNKSNHRLRMYGSAEELAHNLKIYRNFQNSQSRFTTNALEGWNTKPILYSGTDGKHYVSKHDMFVLIQNLPLKTSNSESLNLVGYIFFLGLKTHWKEIQNCNEFVKCDESLLENLGKDFLDFFNELRDNESPGYCLKVDAGTVEEVVYQWKNLFENNTYENEYTGLLVDRIYQEVPTKYHQEVWKTSFRLAKALLESLNKVITARPSWFFPSEEKLNRKLRLFEDYGHKFLLVLEVFKVGGIKMLEKFGSSRYISYYDGRPEVNGFFTIDFKTFKSKLGKEIESLTFIKTPVLRAKHAAVPISFTNVEHCTLASDVLFELLRELILGYKIFQRTENEKKEGIMLNRIFTEILDEYFHVPVSFNLYEKYNCQFFQEVHFFNPSTVETIKNKFQSYISRVKRSVQKDVRNAKKDGFTVQNLKNELVHLGLHFEFPDIGGYAEMVYKRIDSLKTREFLRTCDLFDAVEQCQLICIMKKYEKLAVYIHKHKSCHRVWTPCKYCQTHKNTKWNRFMLKDVRLLARKVKNPAHRSPLDQQMVLPNGVNLVSNYGLVSSCNDEIDEQIENGTDFYLLDVKDVKSLATCNNSYDKYLRESMESRPQRKIYLRTFSATVFKEEENSRVFVDEVFDIVRVILQQQEIDIESYTGTFLFQYSSITGQTFSDKFSKYCEQWEDSNILKSDKQKMFFETMSLDDLKEVLEDFNIDKRLITIVPDIGYAVSVMFKMPLDMGESVMTIRSPKMFHLVQDSNQTILQLFQSVICYLDMSIECPQHGRDCKISLMCQIAIFMEANNLHETVCRSKKIELYQKRIQEVYYRSDFVTDQIKNLQNHCFFKLQTTQKRIMDKYYSTHFKQPISLYEYILDFQALKFDSHDYEKSDHADQILNNSYITAWRARFLILLEISGRFFHRDDEKIKEHKHRMWEALNFKLPFLDWVDQKDLSYVLWSVDKSKISWAETLWFAEPCEIDKLDSHEWLIHNKNEREKLIRQRKKESMGRAYYDMENRSIRLMHNIRSTAVTKRIARQEAARQGMKEHYNENTVPKVEKTEEVVESKTELDSLKKEVPAKRIIESTDRASSPIDFNCQPCIENKETLQKMNEKLNLERNNIKILDERVISNEDQILQIKEKSEIEKQEQERKKIELSGKENLIKNFEKQLNTQQKEFQELEKLKKELERRHENLNRLKNQIEIQENKSKESASEFQQRETQLKRELNSKRQATKHLNREIEKFAEGNDPFGATELRERNRDLENANHENEIIYHSLLEQLDFSSKLNLNDQPSTSSSVPQQSITHPIQLSTMMRNMLKLLEEKKATLMKEDSLKKAENLVHILMLSTDDEEEKNHIVNKLKDFQADFTAYMNVLNQNIASIQKMSRKNASRKDKRTQKSEEKQTKDSSTSPEVAGCEDCFYDTEKMNNANEEMLQNQNKTVMLEKKLVKSDKKLEEAKKKEKELLKDKEGLDDQIKTKDEHLKVLERRCFLSRRCAAQKTELKKMIQLKKEIQEMEKKEAENRKTLAAKKDNSENLELNWNRKSTQLSNEIKSENSRISALENNLERLFLKRDAIEELKQLELELENEREETKRLVDVKIGLADGNQLKEKTIQELKNSMQSGSYPQSAPFQSKNPSEVSSVVVSKSDKVPQESRFSSQQSSSGSLPRNQSVQDVLAPRSATAVQLKEARPRGAPEEIEDKQCLICLEEMLNLNNTMKCFNCRRRFHSHCLRRWFQEKRTCPTCYELFLDDVEFPGL</sequence>
<dbReference type="InParanoid" id="E3LNZ9"/>
<keyword evidence="4" id="KW-0175">Coiled coil</keyword>
<dbReference type="Gene3D" id="3.30.40.10">
    <property type="entry name" value="Zinc/RING finger domain, C3HC4 (zinc finger)"/>
    <property type="match status" value="1"/>
</dbReference>
<dbReference type="PANTHER" id="PTHR21447">
    <property type="entry name" value="RING-TYPE DOMAIN-CONTAINING PROTEIN-RELATED"/>
    <property type="match status" value="1"/>
</dbReference>
<keyword evidence="1 3" id="KW-0863">Zinc-finger</keyword>
<dbReference type="Pfam" id="PF13639">
    <property type="entry name" value="zf-RING_2"/>
    <property type="match status" value="1"/>
</dbReference>
<dbReference type="SMART" id="SM00184">
    <property type="entry name" value="RING"/>
    <property type="match status" value="1"/>
</dbReference>
<feature type="compositionally biased region" description="Polar residues" evidence="5">
    <location>
        <begin position="1661"/>
        <end position="1674"/>
    </location>
</feature>
<dbReference type="Proteomes" id="UP000008281">
    <property type="component" value="Unassembled WGS sequence"/>
</dbReference>
<feature type="compositionally biased region" description="Basic and acidic residues" evidence="5">
    <location>
        <begin position="1246"/>
        <end position="1270"/>
    </location>
</feature>
<evidence type="ECO:0000313" key="8">
    <source>
        <dbReference type="Proteomes" id="UP000008281"/>
    </source>
</evidence>
<dbReference type="eggNOG" id="KOG0800">
    <property type="taxonomic scope" value="Eukaryota"/>
</dbReference>
<evidence type="ECO:0000256" key="2">
    <source>
        <dbReference type="ARBA" id="ARBA00022833"/>
    </source>
</evidence>
<dbReference type="PANTHER" id="PTHR21447:SF13">
    <property type="entry name" value="RING-TYPE DOMAIN-CONTAINING PROTEIN"/>
    <property type="match status" value="1"/>
</dbReference>
<dbReference type="GO" id="GO:0008270">
    <property type="term" value="F:zinc ion binding"/>
    <property type="evidence" value="ECO:0007669"/>
    <property type="project" value="UniProtKB-KW"/>
</dbReference>
<accession>E3LNZ9</accession>
<feature type="compositionally biased region" description="Basic and acidic residues" evidence="5">
    <location>
        <begin position="1438"/>
        <end position="1447"/>
    </location>
</feature>
<gene>
    <name evidence="7" type="ORF">CRE_27505</name>
</gene>
<feature type="region of interest" description="Disordered" evidence="5">
    <location>
        <begin position="1661"/>
        <end position="1716"/>
    </location>
</feature>
<evidence type="ECO:0000259" key="6">
    <source>
        <dbReference type="PROSITE" id="PS50089"/>
    </source>
</evidence>
<evidence type="ECO:0000313" key="7">
    <source>
        <dbReference type="EMBL" id="EFP05741.1"/>
    </source>
</evidence>
<proteinExistence type="predicted"/>
<evidence type="ECO:0000256" key="5">
    <source>
        <dbReference type="SAM" id="MobiDB-lite"/>
    </source>
</evidence>
<feature type="coiled-coil region" evidence="4">
    <location>
        <begin position="1482"/>
        <end position="1640"/>
    </location>
</feature>
<feature type="region of interest" description="Disordered" evidence="5">
    <location>
        <begin position="1243"/>
        <end position="1274"/>
    </location>
</feature>
<keyword evidence="1 3" id="KW-0479">Metal-binding</keyword>
<dbReference type="GO" id="GO:0045121">
    <property type="term" value="C:membrane raft"/>
    <property type="evidence" value="ECO:0007669"/>
    <property type="project" value="TreeGrafter"/>
</dbReference>
<dbReference type="InterPro" id="IPR001841">
    <property type="entry name" value="Znf_RING"/>
</dbReference>
<feature type="compositionally biased region" description="Low complexity" evidence="5">
    <location>
        <begin position="1675"/>
        <end position="1687"/>
    </location>
</feature>